<protein>
    <submittedName>
        <fullName evidence="1">Kinase-like domain-containing protein</fullName>
    </submittedName>
</protein>
<gene>
    <name evidence="1" type="ORF">F5148DRAFT_986949</name>
</gene>
<organism evidence="1 2">
    <name type="scientific">Russula earlei</name>
    <dbReference type="NCBI Taxonomy" id="71964"/>
    <lineage>
        <taxon>Eukaryota</taxon>
        <taxon>Fungi</taxon>
        <taxon>Dikarya</taxon>
        <taxon>Basidiomycota</taxon>
        <taxon>Agaricomycotina</taxon>
        <taxon>Agaricomycetes</taxon>
        <taxon>Russulales</taxon>
        <taxon>Russulaceae</taxon>
        <taxon>Russula</taxon>
    </lineage>
</organism>
<dbReference type="EMBL" id="JAGFNK010000422">
    <property type="protein sequence ID" value="KAI9450589.1"/>
    <property type="molecule type" value="Genomic_DNA"/>
</dbReference>
<feature type="non-terminal residue" evidence="1">
    <location>
        <position position="1"/>
    </location>
</feature>
<comment type="caution">
    <text evidence="1">The sequence shown here is derived from an EMBL/GenBank/DDBJ whole genome shotgun (WGS) entry which is preliminary data.</text>
</comment>
<evidence type="ECO:0000313" key="2">
    <source>
        <dbReference type="Proteomes" id="UP001207468"/>
    </source>
</evidence>
<name>A0ACC0TVB3_9AGAM</name>
<reference evidence="1" key="1">
    <citation type="submission" date="2021-03" db="EMBL/GenBank/DDBJ databases">
        <title>Evolutionary priming and transition to the ectomycorrhizal habit in an iconic lineage of mushroom-forming fungi: is preadaptation a requirement?</title>
        <authorList>
            <consortium name="DOE Joint Genome Institute"/>
            <person name="Looney B.P."/>
            <person name="Miyauchi S."/>
            <person name="Morin E."/>
            <person name="Drula E."/>
            <person name="Courty P.E."/>
            <person name="Chicoki N."/>
            <person name="Fauchery L."/>
            <person name="Kohler A."/>
            <person name="Kuo A."/>
            <person name="LaButti K."/>
            <person name="Pangilinan J."/>
            <person name="Lipzen A."/>
            <person name="Riley R."/>
            <person name="Andreopoulos W."/>
            <person name="He G."/>
            <person name="Johnson J."/>
            <person name="Barry K.W."/>
            <person name="Grigoriev I.V."/>
            <person name="Nagy L."/>
            <person name="Hibbett D."/>
            <person name="Henrissat B."/>
            <person name="Matheny P.B."/>
            <person name="Labbe J."/>
            <person name="Martin A.F."/>
        </authorList>
    </citation>
    <scope>NUCLEOTIDE SEQUENCE</scope>
    <source>
        <strain evidence="1">BPL698</strain>
    </source>
</reference>
<keyword evidence="2" id="KW-1185">Reference proteome</keyword>
<evidence type="ECO:0000313" key="1">
    <source>
        <dbReference type="EMBL" id="KAI9450589.1"/>
    </source>
</evidence>
<dbReference type="Proteomes" id="UP001207468">
    <property type="component" value="Unassembled WGS sequence"/>
</dbReference>
<accession>A0ACC0TVB3</accession>
<proteinExistence type="predicted"/>
<sequence length="187" mass="20860">PFQVSPWMENGNIREYVGRNQNADRMRLLSEVASGMEFLHEKGIVHGDLCGKSILINDEGKAFVSGFDLSESLDVRGSAHLAYLYPNSRVRWLAPEMIAPEGVAPTTEDTDIWSFGLLCLEVFTGEDPYLPYSDLLVPVLLKNGMTPQHPGPMAVDLNPEMWALMESCWRMNPAERPGMSTIQSDDT</sequence>